<dbReference type="InterPro" id="IPR006379">
    <property type="entry name" value="HAD-SF_hydro_IIB"/>
</dbReference>
<reference evidence="2 3" key="1">
    <citation type="submission" date="2012-10" db="EMBL/GenBank/DDBJ databases">
        <title>Genome sequencing and analysis of entomopathogenic fungi Beauveria bassiana D1-5.</title>
        <authorList>
            <person name="Li Q."/>
            <person name="Wang L."/>
            <person name="Zhang Z."/>
            <person name="Wang Q."/>
            <person name="Ren J."/>
            <person name="Wang M."/>
            <person name="Xu W."/>
            <person name="Wang J."/>
            <person name="Lu Y."/>
            <person name="Du Q."/>
            <person name="Sun Z."/>
        </authorList>
    </citation>
    <scope>NUCLEOTIDE SEQUENCE [LARGE SCALE GENOMIC DNA]</scope>
    <source>
        <strain evidence="2 3">D1-5</strain>
    </source>
</reference>
<dbReference type="AlphaFoldDB" id="A0A0A2VZI0"/>
<sequence length="367" mass="40962">MDYISCPHTPGDRNNSSTIVYHDNIGIRGKDVILVDDAIESGGTMKRLVEYLIENYAPKSLSIATLFVKPGRVEIPVEQCYAYIMDNDDLLIGYGMPWQNKMIKLIITDLDGTFLNAHGDYDRELFAQTHRLMAAQGVHFAACTGKQCQRVEELFADYREDVWIIGDSATRIKRNGEYVYESLINNALGLRIISTLEAASDSHIIIACGSESAFIRRDVPQRLKDKMRQSYASLAQVDSFAELDGDFVKISVYDEAGNCPQTRPALKPFEQEVYIVVSEAAWIDIADYGVHKGTTVQRLQQLLNVSPAETLAFGDGYNDLELLAQAEYSFAMRNAFEETKAAARFITGSNDESAVQHTIKSLLALQS</sequence>
<dbReference type="CDD" id="cd06223">
    <property type="entry name" value="PRTases_typeI"/>
    <property type="match status" value="1"/>
</dbReference>
<protein>
    <submittedName>
        <fullName evidence="2">Phosphatase YbjI</fullName>
    </submittedName>
</protein>
<dbReference type="SFLD" id="SFLDS00003">
    <property type="entry name" value="Haloacid_Dehalogenase"/>
    <property type="match status" value="1"/>
</dbReference>
<gene>
    <name evidence="2" type="ORF">BBAD15_g847</name>
</gene>
<dbReference type="GO" id="GO:0000287">
    <property type="term" value="F:magnesium ion binding"/>
    <property type="evidence" value="ECO:0007669"/>
    <property type="project" value="TreeGrafter"/>
</dbReference>
<dbReference type="Gene3D" id="3.30.1240.10">
    <property type="match status" value="1"/>
</dbReference>
<dbReference type="HOGENOM" id="CLU_044146_5_1_1"/>
<name>A0A0A2VZI0_BEABA</name>
<dbReference type="SUPFAM" id="SSF56784">
    <property type="entry name" value="HAD-like"/>
    <property type="match status" value="1"/>
</dbReference>
<evidence type="ECO:0000313" key="2">
    <source>
        <dbReference type="EMBL" id="KGQ13311.1"/>
    </source>
</evidence>
<organism evidence="2 3">
    <name type="scientific">Beauveria bassiana D1-5</name>
    <dbReference type="NCBI Taxonomy" id="1245745"/>
    <lineage>
        <taxon>Eukaryota</taxon>
        <taxon>Fungi</taxon>
        <taxon>Dikarya</taxon>
        <taxon>Ascomycota</taxon>
        <taxon>Pezizomycotina</taxon>
        <taxon>Sordariomycetes</taxon>
        <taxon>Hypocreomycetidae</taxon>
        <taxon>Hypocreales</taxon>
        <taxon>Cordycipitaceae</taxon>
        <taxon>Beauveria</taxon>
    </lineage>
</organism>
<accession>A0A0A2VZI0</accession>
<dbReference type="NCBIfam" id="TIGR01484">
    <property type="entry name" value="HAD-SF-IIB"/>
    <property type="match status" value="1"/>
</dbReference>
<dbReference type="PANTHER" id="PTHR10000">
    <property type="entry name" value="PHOSPHOSERINE PHOSPHATASE"/>
    <property type="match status" value="1"/>
</dbReference>
<dbReference type="Pfam" id="PF08282">
    <property type="entry name" value="Hydrolase_3"/>
    <property type="match status" value="1"/>
</dbReference>
<dbReference type="InterPro" id="IPR029057">
    <property type="entry name" value="PRTase-like"/>
</dbReference>
<dbReference type="PANTHER" id="PTHR10000:SF53">
    <property type="entry name" value="5-AMINO-6-(5-PHOSPHO-D-RIBITYLAMINO)URACIL PHOSPHATASE YBJI-RELATED"/>
    <property type="match status" value="1"/>
</dbReference>
<dbReference type="Gene3D" id="3.40.50.2020">
    <property type="match status" value="1"/>
</dbReference>
<proteinExistence type="predicted"/>
<dbReference type="STRING" id="1245745.A0A0A2VZI0"/>
<evidence type="ECO:0000259" key="1">
    <source>
        <dbReference type="Pfam" id="PF00156"/>
    </source>
</evidence>
<dbReference type="InterPro" id="IPR023214">
    <property type="entry name" value="HAD_sf"/>
</dbReference>
<evidence type="ECO:0000313" key="3">
    <source>
        <dbReference type="Proteomes" id="UP000030106"/>
    </source>
</evidence>
<feature type="domain" description="Phosphoribosyltransferase" evidence="1">
    <location>
        <begin position="19"/>
        <end position="84"/>
    </location>
</feature>
<dbReference type="Pfam" id="PF00156">
    <property type="entry name" value="Pribosyltran"/>
    <property type="match status" value="1"/>
</dbReference>
<dbReference type="GO" id="GO:0005829">
    <property type="term" value="C:cytosol"/>
    <property type="evidence" value="ECO:0007669"/>
    <property type="project" value="TreeGrafter"/>
</dbReference>
<dbReference type="EMBL" id="ANFO01000044">
    <property type="protein sequence ID" value="KGQ13311.1"/>
    <property type="molecule type" value="Genomic_DNA"/>
</dbReference>
<dbReference type="Gene3D" id="3.40.50.1000">
    <property type="entry name" value="HAD superfamily/HAD-like"/>
    <property type="match status" value="1"/>
</dbReference>
<dbReference type="SUPFAM" id="SSF53271">
    <property type="entry name" value="PRTase-like"/>
    <property type="match status" value="1"/>
</dbReference>
<dbReference type="PROSITE" id="PS01229">
    <property type="entry name" value="COF_2"/>
    <property type="match status" value="1"/>
</dbReference>
<dbReference type="InterPro" id="IPR036412">
    <property type="entry name" value="HAD-like_sf"/>
</dbReference>
<dbReference type="Proteomes" id="UP000030106">
    <property type="component" value="Unassembled WGS sequence"/>
</dbReference>
<dbReference type="SFLD" id="SFLDG01140">
    <property type="entry name" value="C2.B:_Phosphomannomutase_and_P"/>
    <property type="match status" value="1"/>
</dbReference>
<dbReference type="GO" id="GO:0016791">
    <property type="term" value="F:phosphatase activity"/>
    <property type="evidence" value="ECO:0007669"/>
    <property type="project" value="TreeGrafter"/>
</dbReference>
<dbReference type="InterPro" id="IPR000836">
    <property type="entry name" value="PRTase_dom"/>
</dbReference>
<comment type="caution">
    <text evidence="2">The sequence shown here is derived from an EMBL/GenBank/DDBJ whole genome shotgun (WGS) entry which is preliminary data.</text>
</comment>